<evidence type="ECO:0000313" key="3">
    <source>
        <dbReference type="Proteomes" id="UP000283269"/>
    </source>
</evidence>
<dbReference type="Proteomes" id="UP000283269">
    <property type="component" value="Unassembled WGS sequence"/>
</dbReference>
<comment type="caution">
    <text evidence="2">The sequence shown here is derived from an EMBL/GenBank/DDBJ whole genome shotgun (WGS) entry which is preliminary data.</text>
</comment>
<dbReference type="STRING" id="93625.A0A409WRY5"/>
<name>A0A409WRY5_PSICY</name>
<feature type="domain" description="Asl1-like glycosyl hydrolase catalytic" evidence="1">
    <location>
        <begin position="24"/>
        <end position="85"/>
    </location>
</feature>
<proteinExistence type="predicted"/>
<protein>
    <recommendedName>
        <fullName evidence="1">Asl1-like glycosyl hydrolase catalytic domain-containing protein</fullName>
    </recommendedName>
</protein>
<gene>
    <name evidence="2" type="ORF">CVT25_015067</name>
</gene>
<dbReference type="Pfam" id="PF11790">
    <property type="entry name" value="Glyco_hydro_cc"/>
    <property type="match status" value="1"/>
</dbReference>
<dbReference type="OrthoDB" id="43654at2759"/>
<sequence>MLNFCTWTNGIMSRRYGTGIMHGQFPHWHLWVTEFASTSSNKTEVAQFIDGTTRWLNSLDWIEGYCWFAFFASLSFLHRSVQMLKVNHCAKKVSLPIVHNDSYFHNCGNASLHFCRSSGREQGFKHPREDLHGYSVNR</sequence>
<dbReference type="InParanoid" id="A0A409WRY5"/>
<evidence type="ECO:0000259" key="1">
    <source>
        <dbReference type="Pfam" id="PF11790"/>
    </source>
</evidence>
<evidence type="ECO:0000313" key="2">
    <source>
        <dbReference type="EMBL" id="PPQ81283.1"/>
    </source>
</evidence>
<reference evidence="2 3" key="1">
    <citation type="journal article" date="2018" name="Evol. Lett.">
        <title>Horizontal gene cluster transfer increased hallucinogenic mushroom diversity.</title>
        <authorList>
            <person name="Reynolds H.T."/>
            <person name="Vijayakumar V."/>
            <person name="Gluck-Thaler E."/>
            <person name="Korotkin H.B."/>
            <person name="Matheny P.B."/>
            <person name="Slot J.C."/>
        </authorList>
    </citation>
    <scope>NUCLEOTIDE SEQUENCE [LARGE SCALE GENOMIC DNA]</scope>
    <source>
        <strain evidence="2 3">2631</strain>
    </source>
</reference>
<dbReference type="InterPro" id="IPR024655">
    <property type="entry name" value="Asl1_glyco_hydro_catalytic"/>
</dbReference>
<keyword evidence="3" id="KW-1185">Reference proteome</keyword>
<organism evidence="2 3">
    <name type="scientific">Psilocybe cyanescens</name>
    <dbReference type="NCBI Taxonomy" id="93625"/>
    <lineage>
        <taxon>Eukaryota</taxon>
        <taxon>Fungi</taxon>
        <taxon>Dikarya</taxon>
        <taxon>Basidiomycota</taxon>
        <taxon>Agaricomycotina</taxon>
        <taxon>Agaricomycetes</taxon>
        <taxon>Agaricomycetidae</taxon>
        <taxon>Agaricales</taxon>
        <taxon>Agaricineae</taxon>
        <taxon>Strophariaceae</taxon>
        <taxon>Psilocybe</taxon>
    </lineage>
</organism>
<dbReference type="EMBL" id="NHYD01003269">
    <property type="protein sequence ID" value="PPQ81283.1"/>
    <property type="molecule type" value="Genomic_DNA"/>
</dbReference>
<accession>A0A409WRY5</accession>
<dbReference type="AlphaFoldDB" id="A0A409WRY5"/>